<keyword evidence="2" id="KW-1185">Reference proteome</keyword>
<gene>
    <name evidence="1" type="ORF">NW762_005168</name>
</gene>
<evidence type="ECO:0000313" key="2">
    <source>
        <dbReference type="Proteomes" id="UP001152049"/>
    </source>
</evidence>
<dbReference type="AlphaFoldDB" id="A0A9W8S482"/>
<accession>A0A9W8S482</accession>
<reference evidence="1" key="1">
    <citation type="submission" date="2022-09" db="EMBL/GenBank/DDBJ databases">
        <title>Fusarium specimens isolated from Avocado Roots.</title>
        <authorList>
            <person name="Stajich J."/>
            <person name="Roper C."/>
            <person name="Heimlech-Rivalta G."/>
        </authorList>
    </citation>
    <scope>NUCLEOTIDE SEQUENCE</scope>
    <source>
        <strain evidence="1">CF00136</strain>
    </source>
</reference>
<name>A0A9W8S482_9HYPO</name>
<dbReference type="OrthoDB" id="5091635at2759"/>
<sequence length="509" mass="57182">MAEPNSPSASGAAAEEPNSIEMPNLSTADVLKIHKQMVGEIFNLAGKKRREHPECYAACVLKLQNTNVIRATEFAIWFNYANKVARSHNFYMIPATIAVTIAAVLNQKQTNVDPGGIPSVMNLFSKSSVWAYLGTAIEVWPRLKGARFLVKQADNRLERPTPGKTSGGRVCVHTNELDRVTPLMLLSTARINGWTTPVPGASWLKKGSDDCEQIIHRHKALEDGRKVIEKLGNRNFKQDDKIFVRAMKAWLSEPVIRILPEDIKNRCSQYDKDWLPTISASGEDLNKWRYKGEIEGPVASLMSHDIDWQDLAQKVQDRKSTKAIKTVVEFAETARAIRQSQKSYIAKVVSDLEEVRKTLFEQRSDCLSLKRVFGSALNQCFLNQETDGRRNILVGALQRLFDNIVYVVPENHALCRASIDMASIDMASKVDGTITQCIDFEVARAKVRHEQRLKSNHELTWRNERVDDIAKEVDSLEPGAASPDLILRSRINLILDLADATVILESLPR</sequence>
<dbReference type="Proteomes" id="UP001152049">
    <property type="component" value="Unassembled WGS sequence"/>
</dbReference>
<protein>
    <submittedName>
        <fullName evidence="1">Uncharacterized protein</fullName>
    </submittedName>
</protein>
<dbReference type="EMBL" id="JAOQAZ010000007">
    <property type="protein sequence ID" value="KAJ4264925.1"/>
    <property type="molecule type" value="Genomic_DNA"/>
</dbReference>
<evidence type="ECO:0000313" key="1">
    <source>
        <dbReference type="EMBL" id="KAJ4264925.1"/>
    </source>
</evidence>
<comment type="caution">
    <text evidence="1">The sequence shown here is derived from an EMBL/GenBank/DDBJ whole genome shotgun (WGS) entry which is preliminary data.</text>
</comment>
<organism evidence="1 2">
    <name type="scientific">Fusarium torreyae</name>
    <dbReference type="NCBI Taxonomy" id="1237075"/>
    <lineage>
        <taxon>Eukaryota</taxon>
        <taxon>Fungi</taxon>
        <taxon>Dikarya</taxon>
        <taxon>Ascomycota</taxon>
        <taxon>Pezizomycotina</taxon>
        <taxon>Sordariomycetes</taxon>
        <taxon>Hypocreomycetidae</taxon>
        <taxon>Hypocreales</taxon>
        <taxon>Nectriaceae</taxon>
        <taxon>Fusarium</taxon>
    </lineage>
</organism>
<proteinExistence type="predicted"/>